<evidence type="ECO:0000313" key="2">
    <source>
        <dbReference type="WBParaSite" id="PgB21_g020_t01"/>
    </source>
</evidence>
<dbReference type="WBParaSite" id="PgB21_g020_t05">
    <property type="protein sequence ID" value="PgB21_g020_t05"/>
    <property type="gene ID" value="PgB21_g020"/>
</dbReference>
<dbReference type="Proteomes" id="UP000887569">
    <property type="component" value="Unplaced"/>
</dbReference>
<sequence length="75" mass="8694">MFIEMVFNSFNDTNVQCWWRKLLPVRESFNGKGRLFLDRDPEIVVLVDGSYGGYHSPLLSSSMPILVLYSFMCLL</sequence>
<accession>A0A914ZW46</accession>
<protein>
    <submittedName>
        <fullName evidence="2 3">Uncharacterized protein</fullName>
    </submittedName>
</protein>
<dbReference type="WBParaSite" id="PgB21_g020_t07">
    <property type="protein sequence ID" value="PgB21_g020_t07"/>
    <property type="gene ID" value="PgB21_g020"/>
</dbReference>
<dbReference type="WBParaSite" id="PgB21_g020_t01">
    <property type="protein sequence ID" value="PgB21_g020_t01"/>
    <property type="gene ID" value="PgB21_g020"/>
</dbReference>
<organism evidence="1 2">
    <name type="scientific">Parascaris univalens</name>
    <name type="common">Nematode worm</name>
    <dbReference type="NCBI Taxonomy" id="6257"/>
    <lineage>
        <taxon>Eukaryota</taxon>
        <taxon>Metazoa</taxon>
        <taxon>Ecdysozoa</taxon>
        <taxon>Nematoda</taxon>
        <taxon>Chromadorea</taxon>
        <taxon>Rhabditida</taxon>
        <taxon>Spirurina</taxon>
        <taxon>Ascaridomorpha</taxon>
        <taxon>Ascaridoidea</taxon>
        <taxon>Ascarididae</taxon>
        <taxon>Parascaris</taxon>
    </lineage>
</organism>
<evidence type="ECO:0000313" key="3">
    <source>
        <dbReference type="WBParaSite" id="PgB21_g020_t02"/>
    </source>
</evidence>
<evidence type="ECO:0000313" key="1">
    <source>
        <dbReference type="Proteomes" id="UP000887569"/>
    </source>
</evidence>
<keyword evidence="1" id="KW-1185">Reference proteome</keyword>
<name>A0A914ZW46_PARUN</name>
<proteinExistence type="predicted"/>
<dbReference type="WBParaSite" id="PgB21_g020_t04">
    <property type="protein sequence ID" value="PgB21_g020_t04"/>
    <property type="gene ID" value="PgB21_g020"/>
</dbReference>
<dbReference type="WBParaSite" id="PgB21_g020_t06">
    <property type="protein sequence ID" value="PgB21_g020_t06"/>
    <property type="gene ID" value="PgB21_g020"/>
</dbReference>
<dbReference type="WBParaSite" id="PgB21_g020_t02">
    <property type="protein sequence ID" value="PgB21_g020_t02"/>
    <property type="gene ID" value="PgB21_g020"/>
</dbReference>
<reference evidence="2 3" key="1">
    <citation type="submission" date="2022-11" db="UniProtKB">
        <authorList>
            <consortium name="WormBaseParasite"/>
        </authorList>
    </citation>
    <scope>IDENTIFICATION</scope>
</reference>
<dbReference type="WBParaSite" id="PgB21_g020_t03">
    <property type="protein sequence ID" value="PgB21_g020_t03"/>
    <property type="gene ID" value="PgB21_g020"/>
</dbReference>
<dbReference type="AlphaFoldDB" id="A0A914ZW46"/>